<evidence type="ECO:0000313" key="1">
    <source>
        <dbReference type="EMBL" id="KAF4310185.1"/>
    </source>
</evidence>
<comment type="caution">
    <text evidence="1">The sequence shown here is derived from an EMBL/GenBank/DDBJ whole genome shotgun (WGS) entry which is preliminary data.</text>
</comment>
<organism evidence="1 2">
    <name type="scientific">Botryosphaeria dothidea</name>
    <dbReference type="NCBI Taxonomy" id="55169"/>
    <lineage>
        <taxon>Eukaryota</taxon>
        <taxon>Fungi</taxon>
        <taxon>Dikarya</taxon>
        <taxon>Ascomycota</taxon>
        <taxon>Pezizomycotina</taxon>
        <taxon>Dothideomycetes</taxon>
        <taxon>Dothideomycetes incertae sedis</taxon>
        <taxon>Botryosphaeriales</taxon>
        <taxon>Botryosphaeriaceae</taxon>
        <taxon>Botryosphaeria</taxon>
    </lineage>
</organism>
<name>A0A8H4IZC2_9PEZI</name>
<dbReference type="Proteomes" id="UP000572817">
    <property type="component" value="Unassembled WGS sequence"/>
</dbReference>
<keyword evidence="2" id="KW-1185">Reference proteome</keyword>
<gene>
    <name evidence="1" type="ORF">GTA08_BOTSDO02484</name>
</gene>
<protein>
    <submittedName>
        <fullName evidence="1">Uncharacterized protein</fullName>
    </submittedName>
</protein>
<sequence>MKAPVLATAQSPLTPISVWGISSATQNDGGKPKHEEKGCGTLVGWQYWTWSSGTSYVMFNLPTLIKSGCVERAIRSVGGPGGLKCEGMGFFEGFLQEDDNGLLGMDPTVKTAGVRLEMNVVDGGSGEGEAKAAEVHHSLTGMLATTVATASMLPLAVPTHGASPP</sequence>
<accession>A0A8H4IZC2</accession>
<proteinExistence type="predicted"/>
<reference evidence="1" key="1">
    <citation type="submission" date="2020-04" db="EMBL/GenBank/DDBJ databases">
        <title>Genome Assembly and Annotation of Botryosphaeria dothidea sdau 11-99, a Latent Pathogen of Apple Fruit Ring Rot in China.</title>
        <authorList>
            <person name="Yu C."/>
            <person name="Diao Y."/>
            <person name="Lu Q."/>
            <person name="Zhao J."/>
            <person name="Cui S."/>
            <person name="Peng C."/>
            <person name="He B."/>
            <person name="Liu H."/>
        </authorList>
    </citation>
    <scope>NUCLEOTIDE SEQUENCE [LARGE SCALE GENOMIC DNA]</scope>
    <source>
        <strain evidence="1">Sdau11-99</strain>
    </source>
</reference>
<dbReference type="OrthoDB" id="3886018at2759"/>
<dbReference type="AlphaFoldDB" id="A0A8H4IZC2"/>
<evidence type="ECO:0000313" key="2">
    <source>
        <dbReference type="Proteomes" id="UP000572817"/>
    </source>
</evidence>
<dbReference type="EMBL" id="WWBZ02000016">
    <property type="protein sequence ID" value="KAF4310185.1"/>
    <property type="molecule type" value="Genomic_DNA"/>
</dbReference>